<evidence type="ECO:0000313" key="2">
    <source>
        <dbReference type="EMBL" id="QLQ78464.1"/>
    </source>
</evidence>
<name>A0A7H9HKV7_9SACH</name>
<dbReference type="InterPro" id="IPR019410">
    <property type="entry name" value="Methyltransf_16"/>
</dbReference>
<evidence type="ECO:0000256" key="1">
    <source>
        <dbReference type="ARBA" id="ARBA00022679"/>
    </source>
</evidence>
<dbReference type="SUPFAM" id="SSF53335">
    <property type="entry name" value="S-adenosyl-L-methionine-dependent methyltransferases"/>
    <property type="match status" value="1"/>
</dbReference>
<dbReference type="GO" id="GO:0008757">
    <property type="term" value="F:S-adenosylmethionine-dependent methyltransferase activity"/>
    <property type="evidence" value="ECO:0007669"/>
    <property type="project" value="UniProtKB-ARBA"/>
</dbReference>
<keyword evidence="3" id="KW-1185">Reference proteome</keyword>
<dbReference type="GO" id="GO:0005829">
    <property type="term" value="C:cytosol"/>
    <property type="evidence" value="ECO:0007669"/>
    <property type="project" value="TreeGrafter"/>
</dbReference>
<dbReference type="PANTHER" id="PTHR14614:SF156">
    <property type="entry name" value="PROTEIN-LYSINE N-METHYLTRANSFERASE EFM2"/>
    <property type="match status" value="1"/>
</dbReference>
<reference evidence="2 3" key="1">
    <citation type="submission" date="2020-06" db="EMBL/GenBank/DDBJ databases">
        <title>The yeast mating-type switching endonuclease HO is a domesticated member of an unorthodox homing genetic element family.</title>
        <authorList>
            <person name="Coughlan A.Y."/>
            <person name="Lombardi L."/>
            <person name="Braun-Galleani S."/>
            <person name="Martos A.R."/>
            <person name="Galeote V."/>
            <person name="Bigey F."/>
            <person name="Dequin S."/>
            <person name="Byrne K.P."/>
            <person name="Wolfe K.H."/>
        </authorList>
    </citation>
    <scope>NUCLEOTIDE SEQUENCE [LARGE SCALE GENOMIC DNA]</scope>
    <source>
        <strain evidence="2 3">CBS2947</strain>
    </source>
</reference>
<dbReference type="Gene3D" id="3.40.50.150">
    <property type="entry name" value="Vaccinia Virus protein VP39"/>
    <property type="match status" value="1"/>
</dbReference>
<organism evidence="2 3">
    <name type="scientific">Torulaspora globosa</name>
    <dbReference type="NCBI Taxonomy" id="48254"/>
    <lineage>
        <taxon>Eukaryota</taxon>
        <taxon>Fungi</taxon>
        <taxon>Dikarya</taxon>
        <taxon>Ascomycota</taxon>
        <taxon>Saccharomycotina</taxon>
        <taxon>Saccharomycetes</taxon>
        <taxon>Saccharomycetales</taxon>
        <taxon>Saccharomycetaceae</taxon>
        <taxon>Torulaspora</taxon>
    </lineage>
</organism>
<dbReference type="PANTHER" id="PTHR14614">
    <property type="entry name" value="HEPATOCELLULAR CARCINOMA-ASSOCIATED ANTIGEN"/>
    <property type="match status" value="1"/>
</dbReference>
<gene>
    <name evidence="2" type="ORF">HG537_0A07110</name>
</gene>
<dbReference type="EMBL" id="CP059267">
    <property type="protein sequence ID" value="QLQ78464.1"/>
    <property type="molecule type" value="Genomic_DNA"/>
</dbReference>
<keyword evidence="1" id="KW-0808">Transferase</keyword>
<accession>A0A7H9HKV7</accession>
<protein>
    <submittedName>
        <fullName evidence="2">Uncharacterized protein</fullName>
    </submittedName>
</protein>
<sequence length="393" mass="44711">MFDPLDLYTADETKEVSQCVEIVGNDCDVEVVEEEVEDCGCLDVLDLPSVYFATPQVLLCVLCLLQPASQVNFSDVNCDCEASVSVICQEKDIPLDYLEETVHYYSQQCPNADLNSASKICSRIPQMPVTHGGSMLPYYTSILKYYEDKNHLLRDEIIKQASLRIAESCGRSAQPSMTRQFTFDCLERSIKIHEPSLTADNLGWKTWGSSFILSQKLINRLHQGHFKSPLRVLELGSGTGLAGISWLTKWVELHGDEGIEMFLTDLPEIISNLRKNADINRLNNIAKVAALDWTNPSNFIKMHSSKTFDVVIVSDPIYSPDHPELVVNMIDRFLSEQGTCFLEVPARARYAAERRRLRRLLEDQRFTIILEEVDQGLEDWGMVEYLFLEIKRK</sequence>
<dbReference type="CDD" id="cd02440">
    <property type="entry name" value="AdoMet_MTases"/>
    <property type="match status" value="1"/>
</dbReference>
<proteinExistence type="predicted"/>
<dbReference type="Proteomes" id="UP000510647">
    <property type="component" value="Chromosome 1"/>
</dbReference>
<dbReference type="InterPro" id="IPR029063">
    <property type="entry name" value="SAM-dependent_MTases_sf"/>
</dbReference>
<dbReference type="Pfam" id="PF10294">
    <property type="entry name" value="Methyltransf_16"/>
    <property type="match status" value="1"/>
</dbReference>
<dbReference type="OrthoDB" id="433955at2759"/>
<evidence type="ECO:0000313" key="3">
    <source>
        <dbReference type="Proteomes" id="UP000510647"/>
    </source>
</evidence>
<dbReference type="AlphaFoldDB" id="A0A7H9HKV7"/>